<dbReference type="CDD" id="cd02644">
    <property type="entry name" value="R3H_jag"/>
    <property type="match status" value="1"/>
</dbReference>
<dbReference type="InterPro" id="IPR001374">
    <property type="entry name" value="R3H_dom"/>
</dbReference>
<evidence type="ECO:0000313" key="2">
    <source>
        <dbReference type="EMBL" id="OHA62801.1"/>
    </source>
</evidence>
<dbReference type="SUPFAM" id="SSF82708">
    <property type="entry name" value="R3H domain"/>
    <property type="match status" value="1"/>
</dbReference>
<dbReference type="InterPro" id="IPR015946">
    <property type="entry name" value="KH_dom-like_a/b"/>
</dbReference>
<evidence type="ECO:0000313" key="3">
    <source>
        <dbReference type="Proteomes" id="UP000179245"/>
    </source>
</evidence>
<proteinExistence type="predicted"/>
<dbReference type="EMBL" id="MHTO01000003">
    <property type="protein sequence ID" value="OHA62801.1"/>
    <property type="molecule type" value="Genomic_DNA"/>
</dbReference>
<sequence length="154" mass="17851">MLSREQRETIKNTIQEFFQKATIEVEIKEDNLEGETLKVNLETESPQLLIGEQGQTLAEIQHLLRLVLRRKIVDPFFLDLDINGYKQKKTIYLEELAHTTANEVSLLKIEKELSPMSAQERRIVHLTLVDRSDVVTESRGEGSERRVVIKPRLD</sequence>
<gene>
    <name evidence="2" type="ORF">A2117_02395</name>
</gene>
<dbReference type="Proteomes" id="UP000179245">
    <property type="component" value="Unassembled WGS sequence"/>
</dbReference>
<protein>
    <recommendedName>
        <fullName evidence="1">R3H domain-containing protein</fullName>
    </recommendedName>
</protein>
<evidence type="ECO:0000259" key="1">
    <source>
        <dbReference type="PROSITE" id="PS51061"/>
    </source>
</evidence>
<comment type="caution">
    <text evidence="2">The sequence shown here is derived from an EMBL/GenBank/DDBJ whole genome shotgun (WGS) entry which is preliminary data.</text>
</comment>
<dbReference type="STRING" id="1802443.A2117_02395"/>
<name>A0A1G2QSC4_9BACT</name>
<dbReference type="AlphaFoldDB" id="A0A1G2QSC4"/>
<dbReference type="PROSITE" id="PS51061">
    <property type="entry name" value="R3H"/>
    <property type="match status" value="1"/>
</dbReference>
<dbReference type="PANTHER" id="PTHR35800:SF1">
    <property type="entry name" value="RNA-BINDING PROTEIN KHPB"/>
    <property type="match status" value="1"/>
</dbReference>
<dbReference type="SMART" id="SM00393">
    <property type="entry name" value="R3H"/>
    <property type="match status" value="1"/>
</dbReference>
<dbReference type="GO" id="GO:0003723">
    <property type="term" value="F:RNA binding"/>
    <property type="evidence" value="ECO:0007669"/>
    <property type="project" value="InterPro"/>
</dbReference>
<dbReference type="InterPro" id="IPR039247">
    <property type="entry name" value="KhpB"/>
</dbReference>
<dbReference type="Pfam" id="PF01424">
    <property type="entry name" value="R3H"/>
    <property type="match status" value="1"/>
</dbReference>
<accession>A0A1G2QSC4</accession>
<dbReference type="InterPro" id="IPR036867">
    <property type="entry name" value="R3H_dom_sf"/>
</dbReference>
<dbReference type="Gene3D" id="3.30.300.20">
    <property type="match status" value="1"/>
</dbReference>
<dbReference type="PANTHER" id="PTHR35800">
    <property type="entry name" value="PROTEIN JAG"/>
    <property type="match status" value="1"/>
</dbReference>
<reference evidence="2 3" key="1">
    <citation type="journal article" date="2016" name="Nat. Commun.">
        <title>Thousands of microbial genomes shed light on interconnected biogeochemical processes in an aquifer system.</title>
        <authorList>
            <person name="Anantharaman K."/>
            <person name="Brown C.T."/>
            <person name="Hug L.A."/>
            <person name="Sharon I."/>
            <person name="Castelle C.J."/>
            <person name="Probst A.J."/>
            <person name="Thomas B.C."/>
            <person name="Singh A."/>
            <person name="Wilkins M.J."/>
            <person name="Karaoz U."/>
            <person name="Brodie E.L."/>
            <person name="Williams K.H."/>
            <person name="Hubbard S.S."/>
            <person name="Banfield J.F."/>
        </authorList>
    </citation>
    <scope>NUCLEOTIDE SEQUENCE [LARGE SCALE GENOMIC DNA]</scope>
</reference>
<dbReference type="Gene3D" id="3.30.1370.50">
    <property type="entry name" value="R3H-like domain"/>
    <property type="match status" value="1"/>
</dbReference>
<dbReference type="InterPro" id="IPR034079">
    <property type="entry name" value="R3H_KhpB"/>
</dbReference>
<feature type="domain" description="R3H" evidence="1">
    <location>
        <begin position="87"/>
        <end position="153"/>
    </location>
</feature>
<organism evidence="2 3">
    <name type="scientific">Candidatus Wildermuthbacteria bacterium GWA2_46_15</name>
    <dbReference type="NCBI Taxonomy" id="1802443"/>
    <lineage>
        <taxon>Bacteria</taxon>
        <taxon>Candidatus Wildermuthiibacteriota</taxon>
    </lineage>
</organism>